<feature type="compositionally biased region" description="Pro residues" evidence="1">
    <location>
        <begin position="95"/>
        <end position="108"/>
    </location>
</feature>
<name>A0A1I1F2Q2_9BACT</name>
<keyword evidence="3" id="KW-1185">Reference proteome</keyword>
<protein>
    <submittedName>
        <fullName evidence="2">WD40-like Beta Propeller Repeat</fullName>
    </submittedName>
</protein>
<sequence>MTYTRIIRTIFIILSIGWGSDNYCFGQKNAKTVQSIQKPSSGTKKTIKTSIRNTTLAKKAPNKLVKPKVLHSYQTYTIKNKGQGKIQPLKIIKKTPPPPPPAPEPTTPHTPGEVQLDPLEQTQINVPPTVPTAKIDPKALKDESISILPDAIAGATSVTGKGLIKVFHHLNTSYHETHPVFSPDGQTLFFARGHCPENTGGNDDPQDIYFSKQNPDGSWALPQNMEELNNNGANGVACISADSKQMLLIHSYGGMYGFHSEIAFTEKKDDGTWKKPKPLRMINYYNLSSYADFIWTPDQKAIIMALHRDDSVGGMDLFVSEKMPNGMWGIPKNLGTRVNTTEDEFAPYMSADGRTLYFSSEGHKGYGQSDIFKVTRLSDTSWTQWSAPENLGSHINTDKWEAYFTVSTSTGNICFVRAEDPAKQRNSDLIQISFTNQELNEVFKEANTNLPK</sequence>
<accession>A0A1I1F2Q2</accession>
<evidence type="ECO:0000313" key="2">
    <source>
        <dbReference type="EMBL" id="SFB93236.1"/>
    </source>
</evidence>
<feature type="region of interest" description="Disordered" evidence="1">
    <location>
        <begin position="82"/>
        <end position="114"/>
    </location>
</feature>
<dbReference type="Proteomes" id="UP000199514">
    <property type="component" value="Unassembled WGS sequence"/>
</dbReference>
<dbReference type="EMBL" id="FOLE01000002">
    <property type="protein sequence ID" value="SFB93236.1"/>
    <property type="molecule type" value="Genomic_DNA"/>
</dbReference>
<evidence type="ECO:0000313" key="3">
    <source>
        <dbReference type="Proteomes" id="UP000199514"/>
    </source>
</evidence>
<organism evidence="2 3">
    <name type="scientific">Flexibacter flexilis DSM 6793</name>
    <dbReference type="NCBI Taxonomy" id="927664"/>
    <lineage>
        <taxon>Bacteria</taxon>
        <taxon>Pseudomonadati</taxon>
        <taxon>Bacteroidota</taxon>
        <taxon>Cytophagia</taxon>
        <taxon>Cytophagales</taxon>
        <taxon>Flexibacteraceae</taxon>
        <taxon>Flexibacter</taxon>
    </lineage>
</organism>
<proteinExistence type="predicted"/>
<dbReference type="SUPFAM" id="SSF82171">
    <property type="entry name" value="DPP6 N-terminal domain-like"/>
    <property type="match status" value="1"/>
</dbReference>
<gene>
    <name evidence="2" type="ORF">SAMN05421780_10210</name>
</gene>
<dbReference type="Pfam" id="PF07676">
    <property type="entry name" value="PD40"/>
    <property type="match status" value="2"/>
</dbReference>
<dbReference type="OrthoDB" id="1490539at2"/>
<reference evidence="2 3" key="1">
    <citation type="submission" date="2016-10" db="EMBL/GenBank/DDBJ databases">
        <authorList>
            <person name="de Groot N.N."/>
        </authorList>
    </citation>
    <scope>NUCLEOTIDE SEQUENCE [LARGE SCALE GENOMIC DNA]</scope>
    <source>
        <strain evidence="2 3">DSM 6793</strain>
    </source>
</reference>
<dbReference type="STRING" id="927664.SAMN05421780_10210"/>
<dbReference type="InterPro" id="IPR011659">
    <property type="entry name" value="WD40"/>
</dbReference>
<dbReference type="AlphaFoldDB" id="A0A1I1F2Q2"/>
<evidence type="ECO:0000256" key="1">
    <source>
        <dbReference type="SAM" id="MobiDB-lite"/>
    </source>
</evidence>